<dbReference type="SMART" id="SM00369">
    <property type="entry name" value="LRR_TYP"/>
    <property type="match status" value="6"/>
</dbReference>
<keyword evidence="4 5" id="KW-0812">Transmembrane</keyword>
<keyword evidence="4" id="KW-1133">Transmembrane helix</keyword>
<feature type="compositionally biased region" description="Low complexity" evidence="3">
    <location>
        <begin position="518"/>
        <end position="535"/>
    </location>
</feature>
<gene>
    <name evidence="5" type="ORF">C7M84_007694</name>
</gene>
<organism evidence="5 6">
    <name type="scientific">Penaeus vannamei</name>
    <name type="common">Whiteleg shrimp</name>
    <name type="synonym">Litopenaeus vannamei</name>
    <dbReference type="NCBI Taxonomy" id="6689"/>
    <lineage>
        <taxon>Eukaryota</taxon>
        <taxon>Metazoa</taxon>
        <taxon>Ecdysozoa</taxon>
        <taxon>Arthropoda</taxon>
        <taxon>Crustacea</taxon>
        <taxon>Multicrustacea</taxon>
        <taxon>Malacostraca</taxon>
        <taxon>Eumalacostraca</taxon>
        <taxon>Eucarida</taxon>
        <taxon>Decapoda</taxon>
        <taxon>Dendrobranchiata</taxon>
        <taxon>Penaeoidea</taxon>
        <taxon>Penaeidae</taxon>
        <taxon>Penaeus</taxon>
    </lineage>
</organism>
<feature type="region of interest" description="Disordered" evidence="3">
    <location>
        <begin position="845"/>
        <end position="864"/>
    </location>
</feature>
<protein>
    <submittedName>
        <fullName evidence="5">Putative leucine-rich transmembrane protein</fullName>
    </submittedName>
</protein>
<dbReference type="Pfam" id="PF13855">
    <property type="entry name" value="LRR_8"/>
    <property type="match status" value="3"/>
</dbReference>
<reference evidence="5 6" key="2">
    <citation type="submission" date="2019-01" db="EMBL/GenBank/DDBJ databases">
        <title>The decoding of complex shrimp genome reveals the adaptation for benthos swimmer, frequently molting mechanism and breeding impact on genome.</title>
        <authorList>
            <person name="Sun Y."/>
            <person name="Gao Y."/>
            <person name="Yu Y."/>
        </authorList>
    </citation>
    <scope>NUCLEOTIDE SEQUENCE [LARGE SCALE GENOMIC DNA]</scope>
    <source>
        <tissue evidence="5">Muscle</tissue>
    </source>
</reference>
<dbReference type="PROSITE" id="PS51450">
    <property type="entry name" value="LRR"/>
    <property type="match status" value="3"/>
</dbReference>
<dbReference type="InterPro" id="IPR003591">
    <property type="entry name" value="Leu-rich_rpt_typical-subtyp"/>
</dbReference>
<dbReference type="Gene3D" id="3.80.10.10">
    <property type="entry name" value="Ribonuclease Inhibitor"/>
    <property type="match status" value="2"/>
</dbReference>
<dbReference type="InterPro" id="IPR032675">
    <property type="entry name" value="LRR_dom_sf"/>
</dbReference>
<feature type="region of interest" description="Disordered" evidence="3">
    <location>
        <begin position="930"/>
        <end position="971"/>
    </location>
</feature>
<sequence>MPPTHHAPTNTGVVRTEESSVRAARQRDSPVLYAGGRGRCDRRPRHDPARPRSAGPFVWPRPPCPRPAYILPNSSFIHPQDGPVDARPFGLDDDLQQRQENRPRPPPEPLPSKADLLLLLTSSTVRSQCPWPREVTELNGSCLCAFNVENELSIQCTAVNFTLLMTVLHQRAGTVPLDLLYVNNTRISVLNDRTFDGLSIENIQFSSCGIYNISGAAFRGLEDTLKNLNLQDNRLTDVPTEAISSLRQLRLLDLSGNRITAVPDDAFRGPALSTLKLADNELSLSSGSFAGLERTLKNLNLKGTKLRSVPPAILNLPVLAFLDVAQNQIRGLEPGALRNLHSLTALNLERNLLQKLEAEDFLGVNDTLSSLSLLNNLITDFPAAALNTLTELRVLDIGFNLITRVPLNGFRSVTSLTLLALDGNPLSSVPERAFAHLNTTLRGFSVGGRFLQCDCRVAWITEWIRDYDLQVTSRERNPQFCGQPPELRERSFYQVNPSELACNASVTEDPLLPPSEATTTSVRTTPTTTSTTATSYRPGTAVRPDIASRSDEGPTGVGSVGSIQRGPGGESPSGGGSAGRPTSSSSPSFDLPPTRSQQRPPRIERPPSQPVPSASRPNLVLRTNEDEGADDFFGARAQVIVQHAYRKDNSVIIQWDSEVSNILGFRVVYRLFGDKNFKLGPPLAASEREFKIKNVPTQECIVVCVVSLEDVNVTPSNVQHSQCREIRTETSAAMHMDTIIIAASAAICGTVIIAVIVFICCNRKRGSRRDEKNGIPAVLSPASPPLASLGTLGSGTLGGGGHKADWDTISMYSQRSIPRARMYHMDKGSVNNGFIPDDARSHISHASSKHIPRPRSMADGQSQRSYSALSAAHLRHTPAFNPGLGLSRQVFFPTDLSLSRQSLAASQFSAGGFGTGMAVNPNAFGMGAASAGLSRAASQRSDRRRQRSKSRDRAGSRLSHAGSTHSLTGYDTDNWTDHDMDIYVARNPTRGGLVQL</sequence>
<feature type="region of interest" description="Disordered" evidence="3">
    <location>
        <begin position="71"/>
        <end position="91"/>
    </location>
</feature>
<dbReference type="EMBL" id="QCYY01001982">
    <property type="protein sequence ID" value="ROT73839.1"/>
    <property type="molecule type" value="Genomic_DNA"/>
</dbReference>
<evidence type="ECO:0000313" key="6">
    <source>
        <dbReference type="Proteomes" id="UP000283509"/>
    </source>
</evidence>
<dbReference type="InterPro" id="IPR001611">
    <property type="entry name" value="Leu-rich_rpt"/>
</dbReference>
<evidence type="ECO:0000256" key="1">
    <source>
        <dbReference type="ARBA" id="ARBA00022614"/>
    </source>
</evidence>
<keyword evidence="1" id="KW-0433">Leucine-rich repeat</keyword>
<keyword evidence="2" id="KW-0677">Repeat</keyword>
<evidence type="ECO:0000256" key="4">
    <source>
        <dbReference type="SAM" id="Phobius"/>
    </source>
</evidence>
<dbReference type="OrthoDB" id="6359842at2759"/>
<reference evidence="5 6" key="1">
    <citation type="submission" date="2018-04" db="EMBL/GenBank/DDBJ databases">
        <authorList>
            <person name="Zhang X."/>
            <person name="Yuan J."/>
            <person name="Li F."/>
            <person name="Xiang J."/>
        </authorList>
    </citation>
    <scope>NUCLEOTIDE SEQUENCE [LARGE SCALE GENOMIC DNA]</scope>
    <source>
        <tissue evidence="5">Muscle</tissue>
    </source>
</reference>
<feature type="compositionally biased region" description="Low complexity" evidence="3">
    <location>
        <begin position="579"/>
        <end position="588"/>
    </location>
</feature>
<evidence type="ECO:0000313" key="5">
    <source>
        <dbReference type="EMBL" id="ROT73839.1"/>
    </source>
</evidence>
<feature type="compositionally biased region" description="Basic and acidic residues" evidence="3">
    <location>
        <begin position="15"/>
        <end position="28"/>
    </location>
</feature>
<dbReference type="SUPFAM" id="SSF52058">
    <property type="entry name" value="L domain-like"/>
    <property type="match status" value="1"/>
</dbReference>
<feature type="region of interest" description="Disordered" evidence="3">
    <location>
        <begin position="506"/>
        <end position="619"/>
    </location>
</feature>
<dbReference type="STRING" id="6689.A0A423TBH8"/>
<evidence type="ECO:0000256" key="2">
    <source>
        <dbReference type="ARBA" id="ARBA00022737"/>
    </source>
</evidence>
<feature type="compositionally biased region" description="Gly residues" evidence="3">
    <location>
        <begin position="566"/>
        <end position="578"/>
    </location>
</feature>
<feature type="compositionally biased region" description="Low complexity" evidence="3">
    <location>
        <begin position="930"/>
        <end position="939"/>
    </location>
</feature>
<accession>A0A423TBH8</accession>
<dbReference type="Proteomes" id="UP000283509">
    <property type="component" value="Unassembled WGS sequence"/>
</dbReference>
<keyword evidence="6" id="KW-1185">Reference proteome</keyword>
<comment type="caution">
    <text evidence="5">The sequence shown here is derived from an EMBL/GenBank/DDBJ whole genome shotgun (WGS) entry which is preliminary data.</text>
</comment>
<feature type="compositionally biased region" description="Polar residues" evidence="3">
    <location>
        <begin position="961"/>
        <end position="971"/>
    </location>
</feature>
<name>A0A423TBH8_PENVA</name>
<feature type="transmembrane region" description="Helical" evidence="4">
    <location>
        <begin position="739"/>
        <end position="761"/>
    </location>
</feature>
<dbReference type="PANTHER" id="PTHR24366">
    <property type="entry name" value="IG(IMMUNOGLOBULIN) AND LRR(LEUCINE RICH REPEAT) DOMAINS"/>
    <property type="match status" value="1"/>
</dbReference>
<dbReference type="PANTHER" id="PTHR24366:SF168">
    <property type="entry name" value="GH22922P-RELATED"/>
    <property type="match status" value="1"/>
</dbReference>
<dbReference type="AlphaFoldDB" id="A0A423TBH8"/>
<evidence type="ECO:0000256" key="3">
    <source>
        <dbReference type="SAM" id="MobiDB-lite"/>
    </source>
</evidence>
<feature type="region of interest" description="Disordered" evidence="3">
    <location>
        <begin position="1"/>
        <end position="59"/>
    </location>
</feature>
<proteinExistence type="predicted"/>
<keyword evidence="4" id="KW-0472">Membrane</keyword>
<feature type="compositionally biased region" description="Basic and acidic residues" evidence="3">
    <location>
        <begin position="38"/>
        <end position="50"/>
    </location>
</feature>